<keyword evidence="2" id="KW-1185">Reference proteome</keyword>
<accession>A0A7Y0EJI8</accession>
<name>A0A7Y0EJI8_9CLOT</name>
<evidence type="ECO:0000313" key="1">
    <source>
        <dbReference type="EMBL" id="NMM64639.1"/>
    </source>
</evidence>
<dbReference type="Proteomes" id="UP000537131">
    <property type="component" value="Unassembled WGS sequence"/>
</dbReference>
<dbReference type="AlphaFoldDB" id="A0A7Y0EJI8"/>
<dbReference type="RefSeq" id="WP_169299226.1">
    <property type="nucleotide sequence ID" value="NZ_JABBNI010000047.1"/>
</dbReference>
<reference evidence="1 2" key="2">
    <citation type="submission" date="2020-06" db="EMBL/GenBank/DDBJ databases">
        <title>Complete Genome Sequence of Clostridium muelleri sp. nov. P21T, an Acid-Alcohol Producing Acetogen Isolated from Old Hay.</title>
        <authorList>
            <person name="Duncan K.E."/>
            <person name="Tanner R.S."/>
        </authorList>
    </citation>
    <scope>NUCLEOTIDE SEQUENCE [LARGE SCALE GENOMIC DNA]</scope>
    <source>
        <strain evidence="1 2">P21</strain>
    </source>
</reference>
<comment type="caution">
    <text evidence="1">The sequence shown here is derived from an EMBL/GenBank/DDBJ whole genome shotgun (WGS) entry which is preliminary data.</text>
</comment>
<proteinExistence type="predicted"/>
<dbReference type="EMBL" id="JABBNI010000047">
    <property type="protein sequence ID" value="NMM64639.1"/>
    <property type="molecule type" value="Genomic_DNA"/>
</dbReference>
<sequence length="46" mass="5190">MKSIVIGKVIDMSKYITSDNLNEVMEAIQAAKRTFIKRLTICCNAQ</sequence>
<organism evidence="1 2">
    <name type="scientific">Clostridium muellerianum</name>
    <dbReference type="NCBI Taxonomy" id="2716538"/>
    <lineage>
        <taxon>Bacteria</taxon>
        <taxon>Bacillati</taxon>
        <taxon>Bacillota</taxon>
        <taxon>Clostridia</taxon>
        <taxon>Eubacteriales</taxon>
        <taxon>Clostridiaceae</taxon>
        <taxon>Clostridium</taxon>
    </lineage>
</organism>
<reference evidence="1 2" key="1">
    <citation type="submission" date="2020-04" db="EMBL/GenBank/DDBJ databases">
        <authorList>
            <person name="Doyle D.A."/>
        </authorList>
    </citation>
    <scope>NUCLEOTIDE SEQUENCE [LARGE SCALE GENOMIC DNA]</scope>
    <source>
        <strain evidence="1 2">P21</strain>
    </source>
</reference>
<gene>
    <name evidence="1" type="ORF">HBE96_18695</name>
</gene>
<protein>
    <submittedName>
        <fullName evidence="1">Uncharacterized protein</fullName>
    </submittedName>
</protein>
<evidence type="ECO:0000313" key="2">
    <source>
        <dbReference type="Proteomes" id="UP000537131"/>
    </source>
</evidence>